<name>A0AAX3ZXF8_RHOER</name>
<dbReference type="RefSeq" id="WP_308370685.1">
    <property type="nucleotide sequence ID" value="NZ_CP124545.1"/>
</dbReference>
<dbReference type="Pfam" id="PF04199">
    <property type="entry name" value="Cyclase"/>
    <property type="match status" value="1"/>
</dbReference>
<keyword evidence="1" id="KW-0378">Hydrolase</keyword>
<evidence type="ECO:0000313" key="2">
    <source>
        <dbReference type="Proteomes" id="UP001230933"/>
    </source>
</evidence>
<sequence length="320" mass="34626">MPLPTAEETIGYLDSLSNWGRWGDDDRLGTLNLITPEKRKHAASLIESGEIVSLSRDIDPANADPLHSGLSSTKRFMQIGEASHYLGNSVRFDGVTEFVGIEAHGSNTHLDGLAHYSWDGKNYNGFDVAENTTSIAGATKLSVHQASDGIVTRGVLLDIAGLHNVPWLDAGYAVTPADLLAAEKKQGVIVSEGDALIVHTGHVARVIAEGPVFSKDNPLLQLQAGLSAECLPFLHERDICVIGSDCIQDVQPSGFTTMDLIRPIHTVGLVALGLWLIDNMELTELAEKCANLNRWEFFFTMLPWRMVGVTSSATNPVALF</sequence>
<evidence type="ECO:0000313" key="1">
    <source>
        <dbReference type="EMBL" id="WMN01752.1"/>
    </source>
</evidence>
<protein>
    <submittedName>
        <fullName evidence="1">Cyclase family protein</fullName>
        <ecNumber evidence="1">3.5.-.-</ecNumber>
    </submittedName>
</protein>
<dbReference type="PANTHER" id="PTHR34861">
    <property type="match status" value="1"/>
</dbReference>
<dbReference type="Proteomes" id="UP001230933">
    <property type="component" value="Chromosome"/>
</dbReference>
<dbReference type="SUPFAM" id="SSF102198">
    <property type="entry name" value="Putative cyclase"/>
    <property type="match status" value="1"/>
</dbReference>
<dbReference type="AlphaFoldDB" id="A0AAX3ZXF8"/>
<organism evidence="1 2">
    <name type="scientific">Rhodococcus erythropolis</name>
    <name type="common">Arthrobacter picolinophilus</name>
    <dbReference type="NCBI Taxonomy" id="1833"/>
    <lineage>
        <taxon>Bacteria</taxon>
        <taxon>Bacillati</taxon>
        <taxon>Actinomycetota</taxon>
        <taxon>Actinomycetes</taxon>
        <taxon>Mycobacteriales</taxon>
        <taxon>Nocardiaceae</taxon>
        <taxon>Rhodococcus</taxon>
        <taxon>Rhodococcus erythropolis group</taxon>
    </lineage>
</organism>
<dbReference type="EMBL" id="CP124545">
    <property type="protein sequence ID" value="WMN01752.1"/>
    <property type="molecule type" value="Genomic_DNA"/>
</dbReference>
<dbReference type="EC" id="3.5.-.-" evidence="1"/>
<proteinExistence type="predicted"/>
<dbReference type="InterPro" id="IPR037175">
    <property type="entry name" value="KFase_sf"/>
</dbReference>
<accession>A0AAX3ZXF8</accession>
<dbReference type="GO" id="GO:0019441">
    <property type="term" value="P:L-tryptophan catabolic process to kynurenine"/>
    <property type="evidence" value="ECO:0007669"/>
    <property type="project" value="InterPro"/>
</dbReference>
<dbReference type="InterPro" id="IPR007325">
    <property type="entry name" value="KFase/CYL"/>
</dbReference>
<reference evidence="1" key="1">
    <citation type="submission" date="2023-08" db="EMBL/GenBank/DDBJ databases">
        <title>Isolation and Characterization of Rhodococcus erythropolis MGMM8.</title>
        <authorList>
            <person name="Diabankana R.G.C."/>
            <person name="Afordoanyi D.M."/>
            <person name="Validov S.Z."/>
        </authorList>
    </citation>
    <scope>NUCLEOTIDE SEQUENCE</scope>
    <source>
        <strain evidence="1">MGMM8</strain>
    </source>
</reference>
<dbReference type="PANTHER" id="PTHR34861:SF10">
    <property type="entry name" value="CYCLASE"/>
    <property type="match status" value="1"/>
</dbReference>
<dbReference type="Gene3D" id="3.50.30.50">
    <property type="entry name" value="Putative cyclase"/>
    <property type="match status" value="1"/>
</dbReference>
<dbReference type="GO" id="GO:0004061">
    <property type="term" value="F:arylformamidase activity"/>
    <property type="evidence" value="ECO:0007669"/>
    <property type="project" value="InterPro"/>
</dbReference>
<gene>
    <name evidence="1" type="ORF">QIE55_31095</name>
</gene>